<comment type="caution">
    <text evidence="2">The sequence shown here is derived from an EMBL/GenBank/DDBJ whole genome shotgun (WGS) entry which is preliminary data.</text>
</comment>
<proteinExistence type="predicted"/>
<sequence>MFSAELLPRALLFSTVLLGVGANPFLADETPKIGTPDCYSADALCDVTFNYSSLHLSSSQPICRCPGDKVCPRGWGDTNQSIYTVIRMQWQEVNMKMSYCSPNARHDQICGEFKPVLILKGSGPFTFEMATSMNCTCTARQLYLNRSWSKGVVSYMEYSCGKGTPDCYSADALCDVTFNYTSLHLSSSQPICRCPGDKVCPRGWGDTNQSIYTVIRMQGQEVNMKMSYCSPNARHDQICGEFKPVLILKGSGPFTFEMATSMNCTCTARQLYLNRSWSKGVVSYMEYSCGKPRCYSNRSSGEICMWVERVHDPDSQIQYRYEHKYPCRCHSKQDCRILHDTLPTKLMDPVPGYCENN</sequence>
<dbReference type="EMBL" id="JBJQND010000007">
    <property type="protein sequence ID" value="KAL3872207.1"/>
    <property type="molecule type" value="Genomic_DNA"/>
</dbReference>
<dbReference type="AlphaFoldDB" id="A0ABD3WE68"/>
<accession>A0ABD3WE68</accession>
<evidence type="ECO:0000256" key="1">
    <source>
        <dbReference type="SAM" id="SignalP"/>
    </source>
</evidence>
<organism evidence="2 3">
    <name type="scientific">Sinanodonta woodiana</name>
    <name type="common">Chinese pond mussel</name>
    <name type="synonym">Anodonta woodiana</name>
    <dbReference type="NCBI Taxonomy" id="1069815"/>
    <lineage>
        <taxon>Eukaryota</taxon>
        <taxon>Metazoa</taxon>
        <taxon>Spiralia</taxon>
        <taxon>Lophotrochozoa</taxon>
        <taxon>Mollusca</taxon>
        <taxon>Bivalvia</taxon>
        <taxon>Autobranchia</taxon>
        <taxon>Heteroconchia</taxon>
        <taxon>Palaeoheterodonta</taxon>
        <taxon>Unionida</taxon>
        <taxon>Unionoidea</taxon>
        <taxon>Unionidae</taxon>
        <taxon>Unioninae</taxon>
        <taxon>Sinanodonta</taxon>
    </lineage>
</organism>
<reference evidence="2 3" key="1">
    <citation type="submission" date="2024-11" db="EMBL/GenBank/DDBJ databases">
        <title>Chromosome-level genome assembly of the freshwater bivalve Anodonta woodiana.</title>
        <authorList>
            <person name="Chen X."/>
        </authorList>
    </citation>
    <scope>NUCLEOTIDE SEQUENCE [LARGE SCALE GENOMIC DNA]</scope>
    <source>
        <strain evidence="2">MN2024</strain>
        <tissue evidence="2">Gills</tissue>
    </source>
</reference>
<name>A0ABD3WE68_SINWO</name>
<feature type="chain" id="PRO_5044831620" evidence="1">
    <location>
        <begin position="23"/>
        <end position="357"/>
    </location>
</feature>
<dbReference type="Proteomes" id="UP001634394">
    <property type="component" value="Unassembled WGS sequence"/>
</dbReference>
<keyword evidence="3" id="KW-1185">Reference proteome</keyword>
<keyword evidence="1" id="KW-0732">Signal</keyword>
<protein>
    <submittedName>
        <fullName evidence="2">Uncharacterized protein</fullName>
    </submittedName>
</protein>
<gene>
    <name evidence="2" type="ORF">ACJMK2_040145</name>
</gene>
<evidence type="ECO:0000313" key="2">
    <source>
        <dbReference type="EMBL" id="KAL3872207.1"/>
    </source>
</evidence>
<feature type="signal peptide" evidence="1">
    <location>
        <begin position="1"/>
        <end position="22"/>
    </location>
</feature>
<evidence type="ECO:0000313" key="3">
    <source>
        <dbReference type="Proteomes" id="UP001634394"/>
    </source>
</evidence>